<evidence type="ECO:0000256" key="1">
    <source>
        <dbReference type="SAM" id="MobiDB-lite"/>
    </source>
</evidence>
<name>A0AA36ERB6_LACSI</name>
<dbReference type="EMBL" id="OX465085">
    <property type="protein sequence ID" value="CAI9302875.1"/>
    <property type="molecule type" value="Genomic_DNA"/>
</dbReference>
<sequence length="362" mass="39816">MTIGVLLAKEEKKSKRGKKNESSSFEKSSSPHVVRKPQVTHQGVLIRKVPVPVSPYSKKRKAKDITKHLSKKKKKKSRKLVITNESTEEDERIPETPDLDLIKELSTPEQTSFIPPEDSNVKSSNEATRTLDIPVYVSNMDTNVNMGEEGSKDEIQGNPISTTSETFVSLPPQITLVTSTTDSPTFEHIINQPFTSIFSSESTDPPKSISPVDATIVMETDTDNEVFGGTFEALAFDDDEADFSDHMLMTMKQFKILNSKLNTNIQSQDDLGGGSSVSSLEVDSMLKLVKTRIINKFSGMVKGGEKRIERTKAGEEAKVSGEYLNVVGKVFSSKIPSSKPVIMFVGPVPSTVVTSMPMTRPV</sequence>
<reference evidence="2" key="1">
    <citation type="submission" date="2023-04" db="EMBL/GenBank/DDBJ databases">
        <authorList>
            <person name="Vijverberg K."/>
            <person name="Xiong W."/>
            <person name="Schranz E."/>
        </authorList>
    </citation>
    <scope>NUCLEOTIDE SEQUENCE</scope>
</reference>
<evidence type="ECO:0000313" key="3">
    <source>
        <dbReference type="Proteomes" id="UP001177003"/>
    </source>
</evidence>
<feature type="region of interest" description="Disordered" evidence="1">
    <location>
        <begin position="1"/>
        <end position="96"/>
    </location>
</feature>
<organism evidence="2 3">
    <name type="scientific">Lactuca saligna</name>
    <name type="common">Willowleaf lettuce</name>
    <dbReference type="NCBI Taxonomy" id="75948"/>
    <lineage>
        <taxon>Eukaryota</taxon>
        <taxon>Viridiplantae</taxon>
        <taxon>Streptophyta</taxon>
        <taxon>Embryophyta</taxon>
        <taxon>Tracheophyta</taxon>
        <taxon>Spermatophyta</taxon>
        <taxon>Magnoliopsida</taxon>
        <taxon>eudicotyledons</taxon>
        <taxon>Gunneridae</taxon>
        <taxon>Pentapetalae</taxon>
        <taxon>asterids</taxon>
        <taxon>campanulids</taxon>
        <taxon>Asterales</taxon>
        <taxon>Asteraceae</taxon>
        <taxon>Cichorioideae</taxon>
        <taxon>Cichorieae</taxon>
        <taxon>Lactucinae</taxon>
        <taxon>Lactuca</taxon>
    </lineage>
</organism>
<proteinExistence type="predicted"/>
<keyword evidence="3" id="KW-1185">Reference proteome</keyword>
<accession>A0AA36ERB6</accession>
<feature type="compositionally biased region" description="Basic residues" evidence="1">
    <location>
        <begin position="57"/>
        <end position="79"/>
    </location>
</feature>
<gene>
    <name evidence="2" type="ORF">LSALG_LOCUS41340</name>
</gene>
<evidence type="ECO:0000313" key="2">
    <source>
        <dbReference type="EMBL" id="CAI9302875.1"/>
    </source>
</evidence>
<dbReference type="AlphaFoldDB" id="A0AA36ERB6"/>
<protein>
    <submittedName>
        <fullName evidence="2">Uncharacterized protein</fullName>
    </submittedName>
</protein>
<dbReference type="Proteomes" id="UP001177003">
    <property type="component" value="Chromosome 9"/>
</dbReference>